<evidence type="ECO:0000313" key="1">
    <source>
        <dbReference type="EMBL" id="VDN35946.1"/>
    </source>
</evidence>
<gene>
    <name evidence="1" type="ORF">CGOC_LOCUS13072</name>
</gene>
<evidence type="ECO:0000313" key="2">
    <source>
        <dbReference type="Proteomes" id="UP000271889"/>
    </source>
</evidence>
<accession>A0A3P7QYG7</accession>
<protein>
    <submittedName>
        <fullName evidence="1">Uncharacterized protein</fullName>
    </submittedName>
</protein>
<sequence>MVVYCANFNGSPVGGLARNEPQKANTLLSNVGIQDVKQAVVNGNSLYCAIK</sequence>
<name>A0A3P7QYG7_CYLGO</name>
<organism evidence="1 2">
    <name type="scientific">Cylicostephanus goldi</name>
    <name type="common">Nematode worm</name>
    <dbReference type="NCBI Taxonomy" id="71465"/>
    <lineage>
        <taxon>Eukaryota</taxon>
        <taxon>Metazoa</taxon>
        <taxon>Ecdysozoa</taxon>
        <taxon>Nematoda</taxon>
        <taxon>Chromadorea</taxon>
        <taxon>Rhabditida</taxon>
        <taxon>Rhabditina</taxon>
        <taxon>Rhabditomorpha</taxon>
        <taxon>Strongyloidea</taxon>
        <taxon>Strongylidae</taxon>
        <taxon>Cylicostephanus</taxon>
    </lineage>
</organism>
<reference evidence="1 2" key="1">
    <citation type="submission" date="2018-11" db="EMBL/GenBank/DDBJ databases">
        <authorList>
            <consortium name="Pathogen Informatics"/>
        </authorList>
    </citation>
    <scope>NUCLEOTIDE SEQUENCE [LARGE SCALE GENOMIC DNA]</scope>
</reference>
<keyword evidence="2" id="KW-1185">Reference proteome</keyword>
<proteinExistence type="predicted"/>
<dbReference type="Proteomes" id="UP000271889">
    <property type="component" value="Unassembled WGS sequence"/>
</dbReference>
<dbReference type="AlphaFoldDB" id="A0A3P7QYG7"/>
<dbReference type="EMBL" id="UYRV01128077">
    <property type="protein sequence ID" value="VDN35946.1"/>
    <property type="molecule type" value="Genomic_DNA"/>
</dbReference>